<reference evidence="1" key="1">
    <citation type="submission" date="2021-06" db="EMBL/GenBank/DDBJ databases">
        <authorList>
            <person name="Kallberg Y."/>
            <person name="Tangrot J."/>
            <person name="Rosling A."/>
        </authorList>
    </citation>
    <scope>NUCLEOTIDE SEQUENCE</scope>
    <source>
        <strain evidence="1">CL356</strain>
    </source>
</reference>
<feature type="non-terminal residue" evidence="1">
    <location>
        <position position="188"/>
    </location>
</feature>
<accession>A0ACA9MEP9</accession>
<name>A0ACA9MEP9_9GLOM</name>
<keyword evidence="2" id="KW-1185">Reference proteome</keyword>
<evidence type="ECO:0000313" key="2">
    <source>
        <dbReference type="Proteomes" id="UP000789525"/>
    </source>
</evidence>
<gene>
    <name evidence="1" type="ORF">ACOLOM_LOCUS6011</name>
</gene>
<dbReference type="EMBL" id="CAJVPT010011818">
    <property type="protein sequence ID" value="CAG8582331.1"/>
    <property type="molecule type" value="Genomic_DNA"/>
</dbReference>
<protein>
    <submittedName>
        <fullName evidence="1">3765_t:CDS:1</fullName>
    </submittedName>
</protein>
<organism evidence="1 2">
    <name type="scientific">Acaulospora colombiana</name>
    <dbReference type="NCBI Taxonomy" id="27376"/>
    <lineage>
        <taxon>Eukaryota</taxon>
        <taxon>Fungi</taxon>
        <taxon>Fungi incertae sedis</taxon>
        <taxon>Mucoromycota</taxon>
        <taxon>Glomeromycotina</taxon>
        <taxon>Glomeromycetes</taxon>
        <taxon>Diversisporales</taxon>
        <taxon>Acaulosporaceae</taxon>
        <taxon>Acaulospora</taxon>
    </lineage>
</organism>
<proteinExistence type="predicted"/>
<comment type="caution">
    <text evidence="1">The sequence shown here is derived from an EMBL/GenBank/DDBJ whole genome shotgun (WGS) entry which is preliminary data.</text>
</comment>
<dbReference type="Proteomes" id="UP000789525">
    <property type="component" value="Unassembled WGS sequence"/>
</dbReference>
<sequence>MNKDGYDGFVFAITKKEKAGDLRKSRYDLGDFTKQSNNNLLPSTVNIQSESPDITETILTNRVVDLVKATAKYLNAVIISDQPRLRPEKPIDDQPKLITIIAEIPSSQVDETTPVSELLMFLIDWIPSSCIFRGEAKIKITKNREEAEKKIQKGLESERQEAIQQKKAEKKRAEAERVAKLSPEEQRK</sequence>
<evidence type="ECO:0000313" key="1">
    <source>
        <dbReference type="EMBL" id="CAG8582331.1"/>
    </source>
</evidence>